<evidence type="ECO:0000313" key="3">
    <source>
        <dbReference type="EMBL" id="THJ35681.1"/>
    </source>
</evidence>
<accession>A0A4S5BWS8</accession>
<evidence type="ECO:0000313" key="4">
    <source>
        <dbReference type="Proteomes" id="UP000306236"/>
    </source>
</evidence>
<protein>
    <submittedName>
        <fullName evidence="3">Fumarylacetoacetate hydrolase</fullName>
    </submittedName>
</protein>
<dbReference type="Gene3D" id="3.90.850.10">
    <property type="entry name" value="Fumarylacetoacetase-like, C-terminal domain"/>
    <property type="match status" value="1"/>
</dbReference>
<comment type="similarity">
    <text evidence="1">Belongs to the FAH family.</text>
</comment>
<dbReference type="InterPro" id="IPR051121">
    <property type="entry name" value="FAH"/>
</dbReference>
<dbReference type="PANTHER" id="PTHR42796">
    <property type="entry name" value="FUMARYLACETOACETATE HYDROLASE DOMAIN-CONTAINING PROTEIN 2A-RELATED"/>
    <property type="match status" value="1"/>
</dbReference>
<dbReference type="PANTHER" id="PTHR42796:SF7">
    <property type="entry name" value="2-DEHYDRO-3-DEOXY-D-ARABINONATE DEHYDRATASE"/>
    <property type="match status" value="1"/>
</dbReference>
<sequence length="403" mass="43297">MSETNIDNKAASNQAAQRRLTAAEILPTDWQRAQLAGRVWRNDVNGPVPVLVLGGVVYDASAVEWTLSALLEREDLLAICASRANLQDIGSVDDYLSGAKGRLLAPADLQSIKAAGVTFADSMLERVIEEQAKGDPQRAQAIRERLAPVLGDSLRGVEAGSEKAAEVKRLLQDMGLWSQYLEVGIGPDAEIFTKSQPMSAVGCGEQIGIHPNSQWNNPEPEVVLAVNSRGRIIGMTLGNDVNLRDIEGRSALLLGKAKDNNASCAIGPFIRLLDGHFGLEQVASLEVSLLVEGTDGFEMQGVSPMAAISRSPENLVGQLLNRNHQYPDGVLFFLGTMFAPVKDRHGPGLGFTHAIDDRVVIATPTVGALVNWVARTDVCPPWEYGLGDLFAHLLQRAKTAQAA</sequence>
<dbReference type="Proteomes" id="UP000306236">
    <property type="component" value="Unassembled WGS sequence"/>
</dbReference>
<reference evidence="3 4" key="1">
    <citation type="submission" date="2019-04" db="EMBL/GenBank/DDBJ databases">
        <title>Lampropedia sp YIM MLB12 draf genome.</title>
        <authorList>
            <person name="Wang Y.-X."/>
        </authorList>
    </citation>
    <scope>NUCLEOTIDE SEQUENCE [LARGE SCALE GENOMIC DNA]</scope>
    <source>
        <strain evidence="3 4">YIM MLB12</strain>
    </source>
</reference>
<evidence type="ECO:0000256" key="1">
    <source>
        <dbReference type="ARBA" id="ARBA00010211"/>
    </source>
</evidence>
<dbReference type="SUPFAM" id="SSF56529">
    <property type="entry name" value="FAH"/>
    <property type="match status" value="1"/>
</dbReference>
<dbReference type="RefSeq" id="WP_136405280.1">
    <property type="nucleotide sequence ID" value="NZ_JARXRQ010000001.1"/>
</dbReference>
<keyword evidence="4" id="KW-1185">Reference proteome</keyword>
<name>A0A4S5BWS8_9BURK</name>
<dbReference type="EMBL" id="SSWX01000003">
    <property type="protein sequence ID" value="THJ35681.1"/>
    <property type="molecule type" value="Genomic_DNA"/>
</dbReference>
<keyword evidence="2" id="KW-0479">Metal-binding</keyword>
<dbReference type="GO" id="GO:0016787">
    <property type="term" value="F:hydrolase activity"/>
    <property type="evidence" value="ECO:0007669"/>
    <property type="project" value="UniProtKB-KW"/>
</dbReference>
<dbReference type="AlphaFoldDB" id="A0A4S5BWS8"/>
<comment type="caution">
    <text evidence="3">The sequence shown here is derived from an EMBL/GenBank/DDBJ whole genome shotgun (WGS) entry which is preliminary data.</text>
</comment>
<dbReference type="GO" id="GO:0046872">
    <property type="term" value="F:metal ion binding"/>
    <property type="evidence" value="ECO:0007669"/>
    <property type="project" value="UniProtKB-KW"/>
</dbReference>
<keyword evidence="3" id="KW-0378">Hydrolase</keyword>
<dbReference type="OrthoDB" id="9779415at2"/>
<dbReference type="InterPro" id="IPR036663">
    <property type="entry name" value="Fumarylacetoacetase_C_sf"/>
</dbReference>
<gene>
    <name evidence="3" type="ORF">E8K88_03615</name>
</gene>
<evidence type="ECO:0000256" key="2">
    <source>
        <dbReference type="ARBA" id="ARBA00022723"/>
    </source>
</evidence>
<organism evidence="3 4">
    <name type="scientific">Lampropedia aestuarii</name>
    <dbReference type="NCBI Taxonomy" id="2562762"/>
    <lineage>
        <taxon>Bacteria</taxon>
        <taxon>Pseudomonadati</taxon>
        <taxon>Pseudomonadota</taxon>
        <taxon>Betaproteobacteria</taxon>
        <taxon>Burkholderiales</taxon>
        <taxon>Comamonadaceae</taxon>
        <taxon>Lampropedia</taxon>
    </lineage>
</organism>
<proteinExistence type="inferred from homology"/>